<protein>
    <submittedName>
        <fullName evidence="1">Uncharacterized protein</fullName>
    </submittedName>
</protein>
<gene>
    <name evidence="1" type="ORF">TRICI_006420</name>
</gene>
<dbReference type="Proteomes" id="UP000761534">
    <property type="component" value="Unassembled WGS sequence"/>
</dbReference>
<dbReference type="VEuPathDB" id="FungiDB:TRICI_006420"/>
<comment type="caution">
    <text evidence="1">The sequence shown here is derived from an EMBL/GenBank/DDBJ whole genome shotgun (WGS) entry which is preliminary data.</text>
</comment>
<accession>A0A642UHF1</accession>
<dbReference type="AlphaFoldDB" id="A0A642UHF1"/>
<sequence>MAMPDPLLTQKDVRTVSFLLLKEAFRLVDLIAFGLSKGMARRWSRFIVFDNPNDHTPGFSFLKDTRNLYEDVGIGPFLELLTASRSTKLSDPVHKAERQLLHDHEFEDWKTNIEALERILSCLIIMHFSGRNSQTPDLKIEDFLIANTESSHRSLTIQNNPNHAVLINSHKVPWILGELLLRHVFMINPIRTYIATIENETDGEYFLSPRLFETSFNVQEDFIESAIYGLASHTHITSIKQWHAACEQIQAEMGDNYLKEWTKLAFGDDKFNYNLYVHKMDRVSLLPIIGSWDIVPTPSLFAT</sequence>
<dbReference type="EMBL" id="SWFS01000532">
    <property type="protein sequence ID" value="KAA8898996.1"/>
    <property type="molecule type" value="Genomic_DNA"/>
</dbReference>
<reference evidence="1" key="1">
    <citation type="journal article" date="2019" name="G3 (Bethesda)">
        <title>Genome Assemblies of Two Rare Opportunistic Yeast Pathogens: Diutina rugosa (syn. Candida rugosa) and Trichomonascus ciferrii (syn. Candida ciferrii).</title>
        <authorList>
            <person name="Mixao V."/>
            <person name="Saus E."/>
            <person name="Hansen A.P."/>
            <person name="Lass-Florl C."/>
            <person name="Gabaldon T."/>
        </authorList>
    </citation>
    <scope>NUCLEOTIDE SEQUENCE</scope>
    <source>
        <strain evidence="1">CBS 4856</strain>
    </source>
</reference>
<evidence type="ECO:0000313" key="1">
    <source>
        <dbReference type="EMBL" id="KAA8898996.1"/>
    </source>
</evidence>
<proteinExistence type="predicted"/>
<evidence type="ECO:0000313" key="2">
    <source>
        <dbReference type="Proteomes" id="UP000761534"/>
    </source>
</evidence>
<name>A0A642UHF1_9ASCO</name>
<organism evidence="1 2">
    <name type="scientific">Trichomonascus ciferrii</name>
    <dbReference type="NCBI Taxonomy" id="44093"/>
    <lineage>
        <taxon>Eukaryota</taxon>
        <taxon>Fungi</taxon>
        <taxon>Dikarya</taxon>
        <taxon>Ascomycota</taxon>
        <taxon>Saccharomycotina</taxon>
        <taxon>Dipodascomycetes</taxon>
        <taxon>Dipodascales</taxon>
        <taxon>Trichomonascaceae</taxon>
        <taxon>Trichomonascus</taxon>
        <taxon>Trichomonascus ciferrii complex</taxon>
    </lineage>
</organism>
<keyword evidence="2" id="KW-1185">Reference proteome</keyword>